<dbReference type="Proteomes" id="UP000241762">
    <property type="component" value="Chromosome"/>
</dbReference>
<dbReference type="InterPro" id="IPR036895">
    <property type="entry name" value="Uracil-DNA_glycosylase-like_sf"/>
</dbReference>
<dbReference type="InterPro" id="IPR051536">
    <property type="entry name" value="UDG_Type-4/5"/>
</dbReference>
<evidence type="ECO:0000256" key="2">
    <source>
        <dbReference type="ARBA" id="ARBA00006521"/>
    </source>
</evidence>
<dbReference type="CDD" id="cd10030">
    <property type="entry name" value="UDG-F4_TTUDGA_SPO1dp_like"/>
    <property type="match status" value="1"/>
</dbReference>
<keyword evidence="11" id="KW-0234">DNA repair</keyword>
<keyword evidence="14" id="KW-1185">Reference proteome</keyword>
<evidence type="ECO:0000256" key="9">
    <source>
        <dbReference type="ARBA" id="ARBA00023004"/>
    </source>
</evidence>
<dbReference type="GO" id="GO:0051539">
    <property type="term" value="F:4 iron, 4 sulfur cluster binding"/>
    <property type="evidence" value="ECO:0007669"/>
    <property type="project" value="UniProtKB-KW"/>
</dbReference>
<dbReference type="SMART" id="SM00987">
    <property type="entry name" value="UreE_C"/>
    <property type="match status" value="1"/>
</dbReference>
<protein>
    <recommendedName>
        <fullName evidence="4">Type-4 uracil-DNA glycosylase</fullName>
        <ecNumber evidence="3">3.2.2.27</ecNumber>
    </recommendedName>
</protein>
<keyword evidence="9" id="KW-0408">Iron</keyword>
<gene>
    <name evidence="13" type="ORF">phytr_12520</name>
</gene>
<evidence type="ECO:0000256" key="7">
    <source>
        <dbReference type="ARBA" id="ARBA00022763"/>
    </source>
</evidence>
<keyword evidence="5" id="KW-0004">4Fe-4S</keyword>
<dbReference type="GO" id="GO:0006281">
    <property type="term" value="P:DNA repair"/>
    <property type="evidence" value="ECO:0007669"/>
    <property type="project" value="UniProtKB-KW"/>
</dbReference>
<dbReference type="SUPFAM" id="SSF52141">
    <property type="entry name" value="Uracil-DNA glycosylase-like"/>
    <property type="match status" value="1"/>
</dbReference>
<dbReference type="PANTHER" id="PTHR33693">
    <property type="entry name" value="TYPE-5 URACIL-DNA GLYCOSYLASE"/>
    <property type="match status" value="1"/>
</dbReference>
<keyword evidence="6" id="KW-0479">Metal-binding</keyword>
<evidence type="ECO:0000259" key="12">
    <source>
        <dbReference type="SMART" id="SM00986"/>
    </source>
</evidence>
<dbReference type="InterPro" id="IPR005273">
    <property type="entry name" value="Ura-DNA_glyco_family4"/>
</dbReference>
<dbReference type="Pfam" id="PF03167">
    <property type="entry name" value="UDG"/>
    <property type="match status" value="1"/>
</dbReference>
<name>A0A2P1PAA5_9RICK</name>
<dbReference type="Gene3D" id="3.40.470.10">
    <property type="entry name" value="Uracil-DNA glycosylase-like domain"/>
    <property type="match status" value="1"/>
</dbReference>
<sequence>MNQENLLKWYNLMEIDFLIPAQEKASNKIESLTDKVDYARSIADTASSLIELKNALENFELCELKFGAKNLVFADGQANARIMLIGEAPGATEDEQGIPFCGMSGKLLDTALSSIGLSRSKNFYITNTVFWRPPNNRQPLAEEVEICRPFLEKHIALINPQIIVMVGGVALTTLFGKNAQTSSFRRKLHMYSNSYIQNVPTTAIFHPAYLLRQPFKKKDTWFDLLHLQNILRTKSILN</sequence>
<dbReference type="SMART" id="SM00986">
    <property type="entry name" value="UDG"/>
    <property type="match status" value="1"/>
</dbReference>
<keyword evidence="8" id="KW-0378">Hydrolase</keyword>
<dbReference type="KEGG" id="ptc:phytr_12520"/>
<evidence type="ECO:0000313" key="14">
    <source>
        <dbReference type="Proteomes" id="UP000241762"/>
    </source>
</evidence>
<reference evidence="13 14" key="1">
    <citation type="submission" date="2018-03" db="EMBL/GenBank/DDBJ databases">
        <title>A gene transfer event suggests a long-term partnership between eustigmatophyte algae and a novel lineage of endosymbiotic bacteria.</title>
        <authorList>
            <person name="Yurchenko T."/>
            <person name="Sevcikova T."/>
            <person name="Pribyl P."/>
            <person name="El Karkouri K."/>
            <person name="Klimes V."/>
            <person name="Amaral R."/>
            <person name="Zbrankova V."/>
            <person name="Kim E."/>
            <person name="Raoult D."/>
            <person name="Santos L.M.A."/>
            <person name="Elias M."/>
        </authorList>
    </citation>
    <scope>NUCLEOTIDE SEQUENCE [LARGE SCALE GENOMIC DNA]</scope>
    <source>
        <strain evidence="13">CCALA 838</strain>
    </source>
</reference>
<evidence type="ECO:0000256" key="11">
    <source>
        <dbReference type="ARBA" id="ARBA00023204"/>
    </source>
</evidence>
<dbReference type="NCBIfam" id="TIGR00758">
    <property type="entry name" value="UDG_fam4"/>
    <property type="match status" value="1"/>
</dbReference>
<dbReference type="PANTHER" id="PTHR33693:SF1">
    <property type="entry name" value="TYPE-4 URACIL-DNA GLYCOSYLASE"/>
    <property type="match status" value="1"/>
</dbReference>
<dbReference type="RefSeq" id="WP_106874989.1">
    <property type="nucleotide sequence ID" value="NZ_CP027845.1"/>
</dbReference>
<dbReference type="AlphaFoldDB" id="A0A2P1PAA5"/>
<dbReference type="OrthoDB" id="5290748at2"/>
<dbReference type="InterPro" id="IPR005122">
    <property type="entry name" value="Uracil-DNA_glycosylase-like"/>
</dbReference>
<comment type="similarity">
    <text evidence="2">Belongs to the uracil-DNA glycosylase (UDG) superfamily. Type 4 (UDGa) family.</text>
</comment>
<keyword evidence="10" id="KW-0411">Iron-sulfur</keyword>
<evidence type="ECO:0000313" key="13">
    <source>
        <dbReference type="EMBL" id="AVP88176.1"/>
    </source>
</evidence>
<accession>A0A2P1PAA5</accession>
<keyword evidence="7" id="KW-0227">DNA damage</keyword>
<dbReference type="GO" id="GO:0004844">
    <property type="term" value="F:uracil DNA N-glycosylase activity"/>
    <property type="evidence" value="ECO:0007669"/>
    <property type="project" value="UniProtKB-EC"/>
</dbReference>
<evidence type="ECO:0000256" key="3">
    <source>
        <dbReference type="ARBA" id="ARBA00012030"/>
    </source>
</evidence>
<evidence type="ECO:0000256" key="6">
    <source>
        <dbReference type="ARBA" id="ARBA00022723"/>
    </source>
</evidence>
<dbReference type="EMBL" id="CP027845">
    <property type="protein sequence ID" value="AVP88176.1"/>
    <property type="molecule type" value="Genomic_DNA"/>
</dbReference>
<dbReference type="EC" id="3.2.2.27" evidence="3"/>
<evidence type="ECO:0000256" key="10">
    <source>
        <dbReference type="ARBA" id="ARBA00023014"/>
    </source>
</evidence>
<evidence type="ECO:0000256" key="4">
    <source>
        <dbReference type="ARBA" id="ARBA00019403"/>
    </source>
</evidence>
<evidence type="ECO:0000256" key="8">
    <source>
        <dbReference type="ARBA" id="ARBA00022801"/>
    </source>
</evidence>
<comment type="catalytic activity">
    <reaction evidence="1">
        <text>Hydrolyzes single-stranded DNA or mismatched double-stranded DNA and polynucleotides, releasing free uracil.</text>
        <dbReference type="EC" id="3.2.2.27"/>
    </reaction>
</comment>
<evidence type="ECO:0000256" key="5">
    <source>
        <dbReference type="ARBA" id="ARBA00022485"/>
    </source>
</evidence>
<feature type="domain" description="Uracil-DNA glycosylase-like" evidence="12">
    <location>
        <begin position="73"/>
        <end position="225"/>
    </location>
</feature>
<evidence type="ECO:0000256" key="1">
    <source>
        <dbReference type="ARBA" id="ARBA00001400"/>
    </source>
</evidence>
<dbReference type="GO" id="GO:0046872">
    <property type="term" value="F:metal ion binding"/>
    <property type="evidence" value="ECO:0007669"/>
    <property type="project" value="UniProtKB-KW"/>
</dbReference>
<organism evidence="13 14">
    <name type="scientific">Candidatus Phycorickettsia trachydisci</name>
    <dbReference type="NCBI Taxonomy" id="2115978"/>
    <lineage>
        <taxon>Bacteria</taxon>
        <taxon>Pseudomonadati</taxon>
        <taxon>Pseudomonadota</taxon>
        <taxon>Alphaproteobacteria</taxon>
        <taxon>Rickettsiales</taxon>
        <taxon>Rickettsiaceae</taxon>
        <taxon>Candidatus Phycorickettsia</taxon>
    </lineage>
</organism>
<proteinExistence type="inferred from homology"/>